<feature type="domain" description="Moybdenum cofactor oxidoreductase dimerisation" evidence="2">
    <location>
        <begin position="372"/>
        <end position="483"/>
    </location>
</feature>
<proteinExistence type="predicted"/>
<evidence type="ECO:0000313" key="3">
    <source>
        <dbReference type="EMBL" id="HEF65888.1"/>
    </source>
</evidence>
<dbReference type="SUPFAM" id="SSF81296">
    <property type="entry name" value="E set domains"/>
    <property type="match status" value="1"/>
</dbReference>
<dbReference type="InterPro" id="IPR014756">
    <property type="entry name" value="Ig_E-set"/>
</dbReference>
<feature type="domain" description="Oxidoreductase molybdopterin-binding" evidence="1">
    <location>
        <begin position="214"/>
        <end position="361"/>
    </location>
</feature>
<dbReference type="PANTHER" id="PTHR19372:SF7">
    <property type="entry name" value="SULFITE OXIDASE, MITOCHONDRIAL"/>
    <property type="match status" value="1"/>
</dbReference>
<dbReference type="GO" id="GO:0006790">
    <property type="term" value="P:sulfur compound metabolic process"/>
    <property type="evidence" value="ECO:0007669"/>
    <property type="project" value="TreeGrafter"/>
</dbReference>
<dbReference type="PANTHER" id="PTHR19372">
    <property type="entry name" value="SULFITE REDUCTASE"/>
    <property type="match status" value="1"/>
</dbReference>
<dbReference type="EMBL" id="DSJL01000011">
    <property type="protein sequence ID" value="HEF65888.1"/>
    <property type="molecule type" value="Genomic_DNA"/>
</dbReference>
<gene>
    <name evidence="3" type="ORF">ENP47_09865</name>
</gene>
<dbReference type="GO" id="GO:0020037">
    <property type="term" value="F:heme binding"/>
    <property type="evidence" value="ECO:0007669"/>
    <property type="project" value="TreeGrafter"/>
</dbReference>
<dbReference type="Pfam" id="PF03404">
    <property type="entry name" value="Mo-co_dimer"/>
    <property type="match status" value="1"/>
</dbReference>
<dbReference type="SUPFAM" id="SSF56524">
    <property type="entry name" value="Oxidoreductase molybdopterin-binding domain"/>
    <property type="match status" value="1"/>
</dbReference>
<organism evidence="3">
    <name type="scientific">Thermomicrobium roseum</name>
    <dbReference type="NCBI Taxonomy" id="500"/>
    <lineage>
        <taxon>Bacteria</taxon>
        <taxon>Pseudomonadati</taxon>
        <taxon>Thermomicrobiota</taxon>
        <taxon>Thermomicrobia</taxon>
        <taxon>Thermomicrobiales</taxon>
        <taxon>Thermomicrobiaceae</taxon>
        <taxon>Thermomicrobium</taxon>
    </lineage>
</organism>
<reference evidence="3" key="1">
    <citation type="journal article" date="2020" name="mSystems">
        <title>Genome- and Community-Level Interaction Insights into Carbon Utilization and Element Cycling Functions of Hydrothermarchaeota in Hydrothermal Sediment.</title>
        <authorList>
            <person name="Zhou Z."/>
            <person name="Liu Y."/>
            <person name="Xu W."/>
            <person name="Pan J."/>
            <person name="Luo Z.H."/>
            <person name="Li M."/>
        </authorList>
    </citation>
    <scope>NUCLEOTIDE SEQUENCE [LARGE SCALE GENOMIC DNA]</scope>
    <source>
        <strain evidence="3">SpSt-222</strain>
    </source>
</reference>
<dbReference type="InterPro" id="IPR036374">
    <property type="entry name" value="OxRdtase_Mopterin-bd_sf"/>
</dbReference>
<sequence>MKKRKLSEAFWTGATIGLIWGVAQLGLEIVLGVETFLRGLLELSTRLIPVETFGWILGVAEASAKPLALLLILALLALTSGGFAVLLVRWPRSRRWSLGILAAGTALGTFIVALGRGGSLFVSGLVAAGLTLVLVGGLAAFTADDDAPLSMQRRQLLRVLVAGGLLLSLGAAGRLLGELQARSRPRGTVDARGLPPALTPVGDFYVVSKNLSDPMVDGGTWRLRIHGRVARTLELDLATIRTRPSTRMISTLECISNDVWGPYISTGEWIGVPLRDLLLEAEPQHPVVDVILRAADGYSDSIPLSLALQPSVLLAYGLNGQTLPPEHGFPLRLVVPGIYGMKNVKWITEIELSDTDYFGYWQQRGWSDTAVVQIHSRIDVPRGGSVLPIGQDVFVGGIAFAGDRGIARVELSTDGGTTWQEVERETPLSRFSWVRWWTMWRPTVPGRYRLVVRAWDGTGALQEEQERPPLPEGATGWHRITVEVRAAA</sequence>
<protein>
    <submittedName>
        <fullName evidence="3">Molybdopterin-binding oxidoreductase</fullName>
    </submittedName>
</protein>
<accession>A0A7C2BGX6</accession>
<dbReference type="Gene3D" id="2.60.40.650">
    <property type="match status" value="1"/>
</dbReference>
<name>A0A7C2BGX6_THERO</name>
<dbReference type="Pfam" id="PF00174">
    <property type="entry name" value="Oxidored_molyb"/>
    <property type="match status" value="1"/>
</dbReference>
<evidence type="ECO:0000259" key="1">
    <source>
        <dbReference type="Pfam" id="PF00174"/>
    </source>
</evidence>
<dbReference type="GO" id="GO:0043546">
    <property type="term" value="F:molybdopterin cofactor binding"/>
    <property type="evidence" value="ECO:0007669"/>
    <property type="project" value="TreeGrafter"/>
</dbReference>
<dbReference type="GO" id="GO:0030151">
    <property type="term" value="F:molybdenum ion binding"/>
    <property type="evidence" value="ECO:0007669"/>
    <property type="project" value="InterPro"/>
</dbReference>
<dbReference type="Gene3D" id="3.90.420.10">
    <property type="entry name" value="Oxidoreductase, molybdopterin-binding domain"/>
    <property type="match status" value="1"/>
</dbReference>
<dbReference type="InterPro" id="IPR000572">
    <property type="entry name" value="OxRdtase_Mopterin-bd_dom"/>
</dbReference>
<evidence type="ECO:0000259" key="2">
    <source>
        <dbReference type="Pfam" id="PF03404"/>
    </source>
</evidence>
<comment type="caution">
    <text evidence="3">The sequence shown here is derived from an EMBL/GenBank/DDBJ whole genome shotgun (WGS) entry which is preliminary data.</text>
</comment>
<dbReference type="AlphaFoldDB" id="A0A7C2BGX6"/>
<dbReference type="InterPro" id="IPR005066">
    <property type="entry name" value="MoCF_OxRdtse_dimer"/>
</dbReference>
<dbReference type="GO" id="GO:0008482">
    <property type="term" value="F:sulfite oxidase activity"/>
    <property type="evidence" value="ECO:0007669"/>
    <property type="project" value="TreeGrafter"/>
</dbReference>